<evidence type="ECO:0000313" key="3">
    <source>
        <dbReference type="Proteomes" id="UP001295684"/>
    </source>
</evidence>
<accession>A0AAD1Y670</accession>
<sequence length="339" mass="39571">MPNISEINNSSPDREREGEVLPSSDVSQIAKFVPNNDEEAPFNLGNNIENYFYYTEEDKWEDDSAWDHSLSQKFKNLMDHHNISEDFIINNIKFEDIFDHDRVIEGYLKIDLYGLKIVPKDFLIDKNTKETNFIQCEEDSFLEYVLNMKNNISEEKMEVMKLEYYHVPYTLTSQLVCQRIANKKSEVITIEITTKDFRTLNIVIKDMPTGIKLFENLKKLCFSSTLKDYSYCIINAIQLNMSKQEPVPISASHDEWSDKSEVNKPIPQNGWKVYDFKKEFKRQGVNEIKVLFGSLKCWGNKDSFSTTYPERVFVPLSLRQNKRIIVVGVSSLSIEMSKI</sequence>
<comment type="caution">
    <text evidence="2">The sequence shown here is derived from an EMBL/GenBank/DDBJ whole genome shotgun (WGS) entry which is preliminary data.</text>
</comment>
<protein>
    <submittedName>
        <fullName evidence="2">Uncharacterized protein</fullName>
    </submittedName>
</protein>
<keyword evidence="3" id="KW-1185">Reference proteome</keyword>
<dbReference type="AlphaFoldDB" id="A0AAD1Y670"/>
<proteinExistence type="predicted"/>
<evidence type="ECO:0000256" key="1">
    <source>
        <dbReference type="SAM" id="MobiDB-lite"/>
    </source>
</evidence>
<evidence type="ECO:0000313" key="2">
    <source>
        <dbReference type="EMBL" id="CAI2385389.1"/>
    </source>
</evidence>
<gene>
    <name evidence="2" type="ORF">ECRASSUSDP1_LOCUS26949</name>
</gene>
<reference evidence="2" key="1">
    <citation type="submission" date="2023-07" db="EMBL/GenBank/DDBJ databases">
        <authorList>
            <consortium name="AG Swart"/>
            <person name="Singh M."/>
            <person name="Singh A."/>
            <person name="Seah K."/>
            <person name="Emmerich C."/>
        </authorList>
    </citation>
    <scope>NUCLEOTIDE SEQUENCE</scope>
    <source>
        <strain evidence="2">DP1</strain>
    </source>
</reference>
<dbReference type="EMBL" id="CAMPGE010027789">
    <property type="protein sequence ID" value="CAI2385389.1"/>
    <property type="molecule type" value="Genomic_DNA"/>
</dbReference>
<name>A0AAD1Y670_EUPCR</name>
<feature type="region of interest" description="Disordered" evidence="1">
    <location>
        <begin position="1"/>
        <end position="23"/>
    </location>
</feature>
<organism evidence="2 3">
    <name type="scientific">Euplotes crassus</name>
    <dbReference type="NCBI Taxonomy" id="5936"/>
    <lineage>
        <taxon>Eukaryota</taxon>
        <taxon>Sar</taxon>
        <taxon>Alveolata</taxon>
        <taxon>Ciliophora</taxon>
        <taxon>Intramacronucleata</taxon>
        <taxon>Spirotrichea</taxon>
        <taxon>Hypotrichia</taxon>
        <taxon>Euplotida</taxon>
        <taxon>Euplotidae</taxon>
        <taxon>Moneuplotes</taxon>
    </lineage>
</organism>
<feature type="compositionally biased region" description="Polar residues" evidence="1">
    <location>
        <begin position="1"/>
        <end position="11"/>
    </location>
</feature>
<dbReference type="Proteomes" id="UP001295684">
    <property type="component" value="Unassembled WGS sequence"/>
</dbReference>